<dbReference type="RefSeq" id="XP_025344366.1">
    <property type="nucleotide sequence ID" value="XM_025486816.1"/>
</dbReference>
<name>A0A2V1B0V9_9ASCO</name>
<proteinExistence type="predicted"/>
<keyword evidence="2" id="KW-1185">Reference proteome</keyword>
<protein>
    <submittedName>
        <fullName evidence="1">Uncharacterized protein</fullName>
    </submittedName>
</protein>
<comment type="caution">
    <text evidence="1">The sequence shown here is derived from an EMBL/GenBank/DDBJ whole genome shotgun (WGS) entry which is preliminary data.</text>
</comment>
<accession>A0A2V1B0V9</accession>
<dbReference type="AlphaFoldDB" id="A0A2V1B0V9"/>
<dbReference type="EMBL" id="PKFO01000010">
    <property type="protein sequence ID" value="PVH23426.1"/>
    <property type="molecule type" value="Genomic_DNA"/>
</dbReference>
<evidence type="ECO:0000313" key="1">
    <source>
        <dbReference type="EMBL" id="PVH23426.1"/>
    </source>
</evidence>
<sequence>MGYTESVVLIEEQPKAERPTSCSPNVSKGILEKFNQYISHTTRAHALGDKVYIITEVKFKREETEDITSASARLLEARQAAGVHELGSGPSQKCMPALQYRLVHKSEGICLGGTAKPVHGECMFLSEEGQTRYTGLSSCIPTLNYMNDTISNSYKQDNLSVILIAKFKSPQWFTQRKNHNIVVPGIPFKSFSQLHLTLKGPNPLTINKWASRFRVINVKVDLQELTTWGSEEPFESSSKELRHRTLSDLPCSEWLWTPNSNSFTSHESVTLEAPEKLFDYDFPNVEPTFFYNNLLRQYALKFTLTLKNEESKEDFNLSTLLEINVAKQATLFESLTQNIISGPQSFDSVICKVPFVFNLGTRRSLRNLGLTFKTIYTGHTRFEHEESSRTVAAGIPVPDFLKLSFRIPYEKATRAKPWKNTIARLTKVTVSVESFCYEDEDYVNLNRKETIVLRKELDLRLLFKKFEQKDGYIEYCVPRSNYDCIDRADILNFQRALCSQDGCLLKISHPRIESPFTDQEQLPIAP</sequence>
<dbReference type="VEuPathDB" id="FungiDB:CXQ85_003163"/>
<organism evidence="1 2">
    <name type="scientific">Candidozyma haemuli</name>
    <dbReference type="NCBI Taxonomy" id="45357"/>
    <lineage>
        <taxon>Eukaryota</taxon>
        <taxon>Fungi</taxon>
        <taxon>Dikarya</taxon>
        <taxon>Ascomycota</taxon>
        <taxon>Saccharomycotina</taxon>
        <taxon>Pichiomycetes</taxon>
        <taxon>Metschnikowiaceae</taxon>
        <taxon>Candidozyma</taxon>
    </lineage>
</organism>
<gene>
    <name evidence="1" type="ORF">CXQ85_003163</name>
</gene>
<reference evidence="1 2" key="1">
    <citation type="submission" date="2017-12" db="EMBL/GenBank/DDBJ databases">
        <title>Genome Sequence of a Multidrug-Resistant Candida haemulonii Isolate from a Patient with Chronic Leg Ulcers in Israel.</title>
        <authorList>
            <person name="Chow N.A."/>
            <person name="Gade L."/>
            <person name="Batra D."/>
            <person name="Rowe L.A."/>
            <person name="Ben-Ami R."/>
            <person name="Loparev V.N."/>
            <person name="Litvintseva A.P."/>
        </authorList>
    </citation>
    <scope>NUCLEOTIDE SEQUENCE [LARGE SCALE GENOMIC DNA]</scope>
    <source>
        <strain evidence="1 2">B11899</strain>
    </source>
</reference>
<evidence type="ECO:0000313" key="2">
    <source>
        <dbReference type="Proteomes" id="UP000244309"/>
    </source>
</evidence>
<dbReference type="GeneID" id="37008494"/>
<dbReference type="Proteomes" id="UP000244309">
    <property type="component" value="Unassembled WGS sequence"/>
</dbReference>